<accession>A0A1X2EPL1</accession>
<evidence type="ECO:0000256" key="5">
    <source>
        <dbReference type="SAM" id="SignalP"/>
    </source>
</evidence>
<evidence type="ECO:0000256" key="3">
    <source>
        <dbReference type="ARBA" id="ARBA00022801"/>
    </source>
</evidence>
<keyword evidence="3 7" id="KW-0378">Hydrolase</keyword>
<dbReference type="PANTHER" id="PTHR47359:SF3">
    <property type="entry name" value="NLP_P60 DOMAIN-CONTAINING PROTEIN-RELATED"/>
    <property type="match status" value="1"/>
</dbReference>
<dbReference type="Proteomes" id="UP000193090">
    <property type="component" value="Unassembled WGS sequence"/>
</dbReference>
<evidence type="ECO:0000256" key="1">
    <source>
        <dbReference type="ARBA" id="ARBA00007074"/>
    </source>
</evidence>
<comment type="similarity">
    <text evidence="1">Belongs to the peptidase C40 family.</text>
</comment>
<dbReference type="GO" id="GO:0006508">
    <property type="term" value="P:proteolysis"/>
    <property type="evidence" value="ECO:0007669"/>
    <property type="project" value="UniProtKB-KW"/>
</dbReference>
<dbReference type="PROSITE" id="PS51935">
    <property type="entry name" value="NLPC_P60"/>
    <property type="match status" value="1"/>
</dbReference>
<protein>
    <submittedName>
        <fullName evidence="7">Hydrolase</fullName>
    </submittedName>
</protein>
<keyword evidence="8" id="KW-1185">Reference proteome</keyword>
<dbReference type="EMBL" id="LQPZ01000008">
    <property type="protein sequence ID" value="ORX08049.1"/>
    <property type="molecule type" value="Genomic_DNA"/>
</dbReference>
<dbReference type="InterPro" id="IPR051794">
    <property type="entry name" value="PG_Endopeptidase_C40"/>
</dbReference>
<dbReference type="OrthoDB" id="4771638at2"/>
<dbReference type="InterPro" id="IPR000064">
    <property type="entry name" value="NLP_P60_dom"/>
</dbReference>
<feature type="domain" description="NlpC/P60" evidence="6">
    <location>
        <begin position="33"/>
        <end position="162"/>
    </location>
</feature>
<name>A0A1X2EPL1_9MYCO</name>
<evidence type="ECO:0000259" key="6">
    <source>
        <dbReference type="PROSITE" id="PS51935"/>
    </source>
</evidence>
<evidence type="ECO:0000256" key="4">
    <source>
        <dbReference type="ARBA" id="ARBA00022807"/>
    </source>
</evidence>
<dbReference type="PANTHER" id="PTHR47359">
    <property type="entry name" value="PEPTIDOGLYCAN DL-ENDOPEPTIDASE CWLO"/>
    <property type="match status" value="1"/>
</dbReference>
<dbReference type="STRING" id="1798.AWC30_03830"/>
<keyword evidence="4" id="KW-0788">Thiol protease</keyword>
<keyword evidence="2" id="KW-0645">Protease</keyword>
<dbReference type="GO" id="GO:0008234">
    <property type="term" value="F:cysteine-type peptidase activity"/>
    <property type="evidence" value="ECO:0007669"/>
    <property type="project" value="UniProtKB-KW"/>
</dbReference>
<evidence type="ECO:0000256" key="2">
    <source>
        <dbReference type="ARBA" id="ARBA00022670"/>
    </source>
</evidence>
<dbReference type="SUPFAM" id="SSF54001">
    <property type="entry name" value="Cysteine proteinases"/>
    <property type="match status" value="1"/>
</dbReference>
<reference evidence="7 8" key="1">
    <citation type="submission" date="2016-01" db="EMBL/GenBank/DDBJ databases">
        <title>The new phylogeny of the genus Mycobacterium.</title>
        <authorList>
            <person name="Tarcisio F."/>
            <person name="Conor M."/>
            <person name="Antonella G."/>
            <person name="Elisabetta G."/>
            <person name="Giulia F.S."/>
            <person name="Sara T."/>
            <person name="Anna F."/>
            <person name="Clotilde B."/>
            <person name="Roberto B."/>
            <person name="Veronica D.S."/>
            <person name="Fabio R."/>
            <person name="Monica P."/>
            <person name="Olivier J."/>
            <person name="Enrico T."/>
            <person name="Nicola S."/>
        </authorList>
    </citation>
    <scope>NUCLEOTIDE SEQUENCE [LARGE SCALE GENOMIC DNA]</scope>
    <source>
        <strain evidence="7 8">DSM 44153</strain>
    </source>
</reference>
<evidence type="ECO:0000313" key="7">
    <source>
        <dbReference type="EMBL" id="ORX08049.1"/>
    </source>
</evidence>
<dbReference type="AlphaFoldDB" id="A0A1X2EPL1"/>
<dbReference type="InterPro" id="IPR038765">
    <property type="entry name" value="Papain-like_cys_pep_sf"/>
</dbReference>
<sequence length="162" mass="16653">MKRLTALLIGLMLAVATPGVASALPGATAPGNGSMIDYVIARGLSQRGVPFSYGGGGVGGPTHGTGRYLHVVGFDASGLTQYAFAGAGIKLPRSSATQYQVGRKVLPAQAQRGDLIFYGPNGTQSVALYLGNQQMLEVSSAVTVAPVRSAEMAPYLVRILDS</sequence>
<evidence type="ECO:0000313" key="8">
    <source>
        <dbReference type="Proteomes" id="UP000193090"/>
    </source>
</evidence>
<feature type="signal peptide" evidence="5">
    <location>
        <begin position="1"/>
        <end position="23"/>
    </location>
</feature>
<proteinExistence type="inferred from homology"/>
<dbReference type="Pfam" id="PF00877">
    <property type="entry name" value="NLPC_P60"/>
    <property type="match status" value="1"/>
</dbReference>
<keyword evidence="5" id="KW-0732">Signal</keyword>
<feature type="chain" id="PRO_5012032765" evidence="5">
    <location>
        <begin position="24"/>
        <end position="162"/>
    </location>
</feature>
<organism evidence="7 8">
    <name type="scientific">Mycolicibacillus trivialis</name>
    <dbReference type="NCBI Taxonomy" id="1798"/>
    <lineage>
        <taxon>Bacteria</taxon>
        <taxon>Bacillati</taxon>
        <taxon>Actinomycetota</taxon>
        <taxon>Actinomycetes</taxon>
        <taxon>Mycobacteriales</taxon>
        <taxon>Mycobacteriaceae</taxon>
        <taxon>Mycolicibacillus</taxon>
    </lineage>
</organism>
<gene>
    <name evidence="7" type="ORF">AWC30_03830</name>
</gene>
<dbReference type="Gene3D" id="3.90.1720.10">
    <property type="entry name" value="endopeptidase domain like (from Nostoc punctiforme)"/>
    <property type="match status" value="1"/>
</dbReference>
<comment type="caution">
    <text evidence="7">The sequence shown here is derived from an EMBL/GenBank/DDBJ whole genome shotgun (WGS) entry which is preliminary data.</text>
</comment>